<dbReference type="GeneID" id="56685841"/>
<evidence type="ECO:0000313" key="3">
    <source>
        <dbReference type="Proteomes" id="UP000028933"/>
    </source>
</evidence>
<feature type="signal peptide" evidence="1">
    <location>
        <begin position="1"/>
        <end position="18"/>
    </location>
</feature>
<reference evidence="2" key="2">
    <citation type="journal article" date="2015" name="Genome Biol. Evol.">
        <title>Complete Genome Sequence and Transcriptomic Analysis of the Novel Pathogen Elizabethkingia anophelis in Response to Oxidative Stress.</title>
        <authorList>
            <person name="Li Y."/>
            <person name="Liu Y."/>
            <person name="Chew S.C."/>
            <person name="Tay M."/>
            <person name="Salido M.M."/>
            <person name="Teo J."/>
            <person name="Lauro F.M."/>
            <person name="Givskov M."/>
            <person name="Yang L."/>
        </authorList>
    </citation>
    <scope>NUCLEOTIDE SEQUENCE</scope>
    <source>
        <strain evidence="2">NUHP1</strain>
    </source>
</reference>
<evidence type="ECO:0000256" key="1">
    <source>
        <dbReference type="SAM" id="SignalP"/>
    </source>
</evidence>
<name>A0A077EDH0_9FLAO</name>
<gene>
    <name evidence="2" type="ORF">BD94_0888</name>
</gene>
<dbReference type="RefSeq" id="WP_009087580.1">
    <property type="nucleotide sequence ID" value="NZ_CP007547.1"/>
</dbReference>
<dbReference type="Proteomes" id="UP000028933">
    <property type="component" value="Chromosome"/>
</dbReference>
<feature type="chain" id="PRO_5001717601" evidence="1">
    <location>
        <begin position="19"/>
        <end position="221"/>
    </location>
</feature>
<dbReference type="eggNOG" id="ENOG5032XU9">
    <property type="taxonomic scope" value="Bacteria"/>
</dbReference>
<protein>
    <submittedName>
        <fullName evidence="2">Uncharacterized protein</fullName>
    </submittedName>
</protein>
<dbReference type="HOGENOM" id="CLU_105768_0_0_10"/>
<keyword evidence="1" id="KW-0732">Signal</keyword>
<organism evidence="2 3">
    <name type="scientific">Elizabethkingia anophelis NUHP1</name>
    <dbReference type="NCBI Taxonomy" id="1338011"/>
    <lineage>
        <taxon>Bacteria</taxon>
        <taxon>Pseudomonadati</taxon>
        <taxon>Bacteroidota</taxon>
        <taxon>Flavobacteriia</taxon>
        <taxon>Flavobacteriales</taxon>
        <taxon>Weeksellaceae</taxon>
        <taxon>Elizabethkingia</taxon>
    </lineage>
</organism>
<accession>A0A077EDH0</accession>
<sequence length="221" mass="26332">MKYCLSLLLYSLSLSLYSGQNFQLPKNCTAVRTIYGDLDKDGRDEKVIVCNLNQTKDPKKNYKRVLYILKKDNNNQDQLFKKNTNILWGSKECGFCFEESSDPLVDISIKNNTLIIEHETHNNSRRTENYKQIFRYQNNDWYLIGSKYRYWDTCDFDYTYDINFSTQKINIAKDTGNCDDIEDSKKESSSFETYTYKFPKVTMDNYKATEIKFKPKVYFYY</sequence>
<reference evidence="2" key="1">
    <citation type="journal article" date="2013" name="Lancet">
        <title>First case of E anophelis outbreak in an intensive-care unit.</title>
        <authorList>
            <person name="Teo J."/>
            <person name="Tan S.Y."/>
            <person name="Tay M."/>
            <person name="Ding Y."/>
            <person name="Kjelleberg S."/>
            <person name="Givskov M."/>
            <person name="Lin R.T."/>
            <person name="Yang L."/>
        </authorList>
    </citation>
    <scope>NUCLEOTIDE SEQUENCE [LARGE SCALE GENOMIC DNA]</scope>
    <source>
        <strain evidence="2">NUHP1</strain>
    </source>
</reference>
<dbReference type="AlphaFoldDB" id="A0A077EDH0"/>
<dbReference type="EMBL" id="CP007547">
    <property type="protein sequence ID" value="AIL44663.1"/>
    <property type="molecule type" value="Genomic_DNA"/>
</dbReference>
<evidence type="ECO:0000313" key="2">
    <source>
        <dbReference type="EMBL" id="AIL44663.1"/>
    </source>
</evidence>
<proteinExistence type="predicted"/>
<dbReference type="KEGG" id="eao:BD94_0888"/>